<dbReference type="AlphaFoldDB" id="A0A8X8YMQ0"/>
<dbReference type="EMBL" id="PNBA02000002">
    <property type="protein sequence ID" value="KAG6432826.1"/>
    <property type="molecule type" value="Genomic_DNA"/>
</dbReference>
<keyword evidence="2 4" id="KW-0863">Zinc-finger</keyword>
<dbReference type="PROSITE" id="PS51044">
    <property type="entry name" value="ZF_SP_RING"/>
    <property type="match status" value="1"/>
</dbReference>
<keyword evidence="3" id="KW-0862">Zinc</keyword>
<dbReference type="PANTHER" id="PTHR10782:SF102">
    <property type="entry name" value="E3 SUMO-PROTEIN LIGASE SIZ1"/>
    <property type="match status" value="1"/>
</dbReference>
<proteinExistence type="predicted"/>
<feature type="region of interest" description="Disordered" evidence="5">
    <location>
        <begin position="319"/>
        <end position="343"/>
    </location>
</feature>
<dbReference type="Pfam" id="PF02891">
    <property type="entry name" value="zf-MIZ"/>
    <property type="match status" value="1"/>
</dbReference>
<organism evidence="7">
    <name type="scientific">Salvia splendens</name>
    <name type="common">Scarlet sage</name>
    <dbReference type="NCBI Taxonomy" id="180675"/>
    <lineage>
        <taxon>Eukaryota</taxon>
        <taxon>Viridiplantae</taxon>
        <taxon>Streptophyta</taxon>
        <taxon>Embryophyta</taxon>
        <taxon>Tracheophyta</taxon>
        <taxon>Spermatophyta</taxon>
        <taxon>Magnoliopsida</taxon>
        <taxon>eudicotyledons</taxon>
        <taxon>Gunneridae</taxon>
        <taxon>Pentapetalae</taxon>
        <taxon>asterids</taxon>
        <taxon>lamiids</taxon>
        <taxon>Lamiales</taxon>
        <taxon>Lamiaceae</taxon>
        <taxon>Nepetoideae</taxon>
        <taxon>Mentheae</taxon>
        <taxon>Salviinae</taxon>
        <taxon>Salvia</taxon>
        <taxon>Salvia subgen. Calosphace</taxon>
        <taxon>core Calosphace</taxon>
    </lineage>
</organism>
<reference evidence="7" key="2">
    <citation type="submission" date="2020-08" db="EMBL/GenBank/DDBJ databases">
        <title>Plant Genome Project.</title>
        <authorList>
            <person name="Zhang R.-G."/>
        </authorList>
    </citation>
    <scope>NUCLEOTIDE SEQUENCE</scope>
    <source>
        <strain evidence="7">Huo1</strain>
        <tissue evidence="7">Leaf</tissue>
    </source>
</reference>
<evidence type="ECO:0000256" key="4">
    <source>
        <dbReference type="PROSITE-ProRule" id="PRU00452"/>
    </source>
</evidence>
<gene>
    <name evidence="7" type="ORF">SASPL_104413</name>
</gene>
<feature type="domain" description="SP-RING-type" evidence="6">
    <location>
        <begin position="191"/>
        <end position="274"/>
    </location>
</feature>
<dbReference type="Proteomes" id="UP000298416">
    <property type="component" value="Unassembled WGS sequence"/>
</dbReference>
<dbReference type="InterPro" id="IPR013083">
    <property type="entry name" value="Znf_RING/FYVE/PHD"/>
</dbReference>
<evidence type="ECO:0000313" key="7">
    <source>
        <dbReference type="EMBL" id="KAG6432826.1"/>
    </source>
</evidence>
<protein>
    <recommendedName>
        <fullName evidence="6">SP-RING-type domain-containing protein</fullName>
    </recommendedName>
</protein>
<dbReference type="GO" id="GO:0000785">
    <property type="term" value="C:chromatin"/>
    <property type="evidence" value="ECO:0007669"/>
    <property type="project" value="TreeGrafter"/>
</dbReference>
<evidence type="ECO:0000256" key="2">
    <source>
        <dbReference type="ARBA" id="ARBA00022771"/>
    </source>
</evidence>
<dbReference type="GO" id="GO:0061665">
    <property type="term" value="F:SUMO ligase activity"/>
    <property type="evidence" value="ECO:0007669"/>
    <property type="project" value="TreeGrafter"/>
</dbReference>
<reference evidence="7" key="1">
    <citation type="submission" date="2018-01" db="EMBL/GenBank/DDBJ databases">
        <authorList>
            <person name="Mao J.F."/>
        </authorList>
    </citation>
    <scope>NUCLEOTIDE SEQUENCE</scope>
    <source>
        <strain evidence="7">Huo1</strain>
        <tissue evidence="7">Leaf</tissue>
    </source>
</reference>
<comment type="caution">
    <text evidence="7">The sequence shown here is derived from an EMBL/GenBank/DDBJ whole genome shotgun (WGS) entry which is preliminary data.</text>
</comment>
<feature type="compositionally biased region" description="Basic and acidic residues" evidence="5">
    <location>
        <begin position="320"/>
        <end position="337"/>
    </location>
</feature>
<evidence type="ECO:0000259" key="6">
    <source>
        <dbReference type="PROSITE" id="PS51044"/>
    </source>
</evidence>
<name>A0A8X8YMQ0_SALSN</name>
<sequence length="503" mass="55461">MDGVLLSPPKTFYCELCRLSRADPFLVSIANPLCPMKLNITSVSADGKIICLAILEYTNLYMIMIISTQAWCMLLNDKVTYRMQWPQYADLQVNGVPVWAINRPGSQLLGANGRDDGPIITTYTSDGINKISLTGSDARIFCVGVRIVKRRTLHQILNLIPKEDEGERLEDALVRVRKCVGGGPAAENADSDSDIEVVADFVPVNLCCPMIGMRMKIAGRFKPCAHMGCFDLEVFVEMNQHSRKNAVAMSLKNYSWENIIIDPYFNRISHKMRDAGEDGAEIEVKPDGSWRAKADGDRRGLGELGLWHLYDGSICSSTEAESKPKVEPKPAKHENGSDGHGALKIGIRRNQNGCWEVNKANNSRVVPLVATEMVKMAVLIWMMRDFSAVNGTEYESMPLSVEPPHGFNDPITATPGVDAEVIVLSDSDEETEPLMTLKDVYSGADASSIRFPVPQHGIPDSNYENPAVSNGPPLQIPTRPSDASAVQTGLRDNPDVSIKWYSY</sequence>
<dbReference type="InterPro" id="IPR004181">
    <property type="entry name" value="Znf_MIZ"/>
</dbReference>
<dbReference type="GO" id="GO:0016925">
    <property type="term" value="P:protein sumoylation"/>
    <property type="evidence" value="ECO:0007669"/>
    <property type="project" value="TreeGrafter"/>
</dbReference>
<evidence type="ECO:0000313" key="8">
    <source>
        <dbReference type="Proteomes" id="UP000298416"/>
    </source>
</evidence>
<accession>A0A8X8YMQ0</accession>
<dbReference type="GO" id="GO:0008270">
    <property type="term" value="F:zinc ion binding"/>
    <property type="evidence" value="ECO:0007669"/>
    <property type="project" value="UniProtKB-KW"/>
</dbReference>
<evidence type="ECO:0000256" key="3">
    <source>
        <dbReference type="ARBA" id="ARBA00022833"/>
    </source>
</evidence>
<dbReference type="PANTHER" id="PTHR10782">
    <property type="entry name" value="ZINC FINGER MIZ DOMAIN-CONTAINING PROTEIN"/>
    <property type="match status" value="1"/>
</dbReference>
<evidence type="ECO:0000256" key="1">
    <source>
        <dbReference type="ARBA" id="ARBA00022723"/>
    </source>
</evidence>
<evidence type="ECO:0000256" key="5">
    <source>
        <dbReference type="SAM" id="MobiDB-lite"/>
    </source>
</evidence>
<keyword evidence="8" id="KW-1185">Reference proteome</keyword>
<keyword evidence="1" id="KW-0479">Metal-binding</keyword>
<dbReference type="Gene3D" id="3.30.40.10">
    <property type="entry name" value="Zinc/RING finger domain, C3HC4 (zinc finger)"/>
    <property type="match status" value="1"/>
</dbReference>